<sequence>MTSPNIQMHGAMLRCTRPRLPDPIPENISAALRTRTPEAAASYEIASPGLAVGNPTLLEALAKIATRTSSTGGAP</sequence>
<evidence type="ECO:0000313" key="1">
    <source>
        <dbReference type="EMBL" id="TMR21535.1"/>
    </source>
</evidence>
<reference evidence="1 2" key="1">
    <citation type="submission" date="2019-05" db="EMBL/GenBank/DDBJ databases">
        <title>Draft genome sequence of Nonomuraea zeae DSM 100528.</title>
        <authorList>
            <person name="Saricaoglu S."/>
            <person name="Isik K."/>
        </authorList>
    </citation>
    <scope>NUCLEOTIDE SEQUENCE [LARGE SCALE GENOMIC DNA]</scope>
    <source>
        <strain evidence="1 2">DSM 100528</strain>
    </source>
</reference>
<name>A0A5S4FLL6_9ACTN</name>
<dbReference type="Proteomes" id="UP000306628">
    <property type="component" value="Unassembled WGS sequence"/>
</dbReference>
<organism evidence="1 2">
    <name type="scientific">Nonomuraea zeae</name>
    <dbReference type="NCBI Taxonomy" id="1642303"/>
    <lineage>
        <taxon>Bacteria</taxon>
        <taxon>Bacillati</taxon>
        <taxon>Actinomycetota</taxon>
        <taxon>Actinomycetes</taxon>
        <taxon>Streptosporangiales</taxon>
        <taxon>Streptosporangiaceae</taxon>
        <taxon>Nonomuraea</taxon>
    </lineage>
</organism>
<dbReference type="EMBL" id="VCKX01000294">
    <property type="protein sequence ID" value="TMR21535.1"/>
    <property type="molecule type" value="Genomic_DNA"/>
</dbReference>
<proteinExistence type="predicted"/>
<evidence type="ECO:0000313" key="2">
    <source>
        <dbReference type="Proteomes" id="UP000306628"/>
    </source>
</evidence>
<comment type="caution">
    <text evidence="1">The sequence shown here is derived from an EMBL/GenBank/DDBJ whole genome shotgun (WGS) entry which is preliminary data.</text>
</comment>
<accession>A0A5S4FLL6</accession>
<keyword evidence="2" id="KW-1185">Reference proteome</keyword>
<dbReference type="AlphaFoldDB" id="A0A5S4FLL6"/>
<dbReference type="RefSeq" id="WP_138697038.1">
    <property type="nucleotide sequence ID" value="NZ_JBHSAZ010000055.1"/>
</dbReference>
<protein>
    <submittedName>
        <fullName evidence="1">Uncharacterized protein</fullName>
    </submittedName>
</protein>
<gene>
    <name evidence="1" type="ORF">ETD85_50745</name>
</gene>